<evidence type="ECO:0000256" key="1">
    <source>
        <dbReference type="SAM" id="MobiDB-lite"/>
    </source>
</evidence>
<name>A0A8B7U6A1_CASCN</name>
<gene>
    <name evidence="2" type="primary">LOC109682442</name>
</gene>
<feature type="compositionally biased region" description="Low complexity" evidence="1">
    <location>
        <begin position="170"/>
        <end position="183"/>
    </location>
</feature>
<accession>A0A8B7U6A1</accession>
<feature type="compositionally biased region" description="Basic residues" evidence="1">
    <location>
        <begin position="205"/>
        <end position="215"/>
    </location>
</feature>
<feature type="compositionally biased region" description="Low complexity" evidence="1">
    <location>
        <begin position="297"/>
        <end position="309"/>
    </location>
</feature>
<feature type="region of interest" description="Disordered" evidence="1">
    <location>
        <begin position="1"/>
        <end position="227"/>
    </location>
</feature>
<organism evidence="2">
    <name type="scientific">Castor canadensis</name>
    <name type="common">American beaver</name>
    <dbReference type="NCBI Taxonomy" id="51338"/>
    <lineage>
        <taxon>Eukaryota</taxon>
        <taxon>Metazoa</taxon>
        <taxon>Chordata</taxon>
        <taxon>Craniata</taxon>
        <taxon>Vertebrata</taxon>
        <taxon>Euteleostomi</taxon>
        <taxon>Mammalia</taxon>
        <taxon>Eutheria</taxon>
        <taxon>Euarchontoglires</taxon>
        <taxon>Glires</taxon>
        <taxon>Rodentia</taxon>
        <taxon>Castorimorpha</taxon>
        <taxon>Castoridae</taxon>
        <taxon>Castor</taxon>
    </lineage>
</organism>
<feature type="region of interest" description="Disordered" evidence="1">
    <location>
        <begin position="292"/>
        <end position="328"/>
    </location>
</feature>
<reference evidence="2" key="1">
    <citation type="submission" date="2025-08" db="UniProtKB">
        <authorList>
            <consortium name="RefSeq"/>
        </authorList>
    </citation>
    <scope>IDENTIFICATION</scope>
    <source>
        <tissue evidence="2">Leukocyte</tissue>
    </source>
</reference>
<dbReference type="RefSeq" id="XP_020013255.1">
    <property type="nucleotide sequence ID" value="XM_020157666.1"/>
</dbReference>
<dbReference type="AlphaFoldDB" id="A0A8B7U6A1"/>
<feature type="compositionally biased region" description="Gly residues" evidence="1">
    <location>
        <begin position="81"/>
        <end position="93"/>
    </location>
</feature>
<feature type="compositionally biased region" description="Gly residues" evidence="1">
    <location>
        <begin position="103"/>
        <end position="115"/>
    </location>
</feature>
<feature type="compositionally biased region" description="Pro residues" evidence="1">
    <location>
        <begin position="155"/>
        <end position="164"/>
    </location>
</feature>
<protein>
    <submittedName>
        <fullName evidence="2">Uncharacterized protein LOC109682442</fullName>
    </submittedName>
</protein>
<evidence type="ECO:0000313" key="2">
    <source>
        <dbReference type="RefSeq" id="XP_020013255.1"/>
    </source>
</evidence>
<feature type="compositionally biased region" description="Basic residues" evidence="1">
    <location>
        <begin position="66"/>
        <end position="80"/>
    </location>
</feature>
<sequence length="328" mass="34200">MSLGARALPRTPALCTCRVPAPALPGTPGRTVARGIAAPPRPDRGAPGEGSRTSPKAAAREAGRWRGARGGRGARGRRRGGGSGAGGGAGAGGRQESKKVRLAGGGSETASGGGRKSVPKTSGEKSQRGTAAARAKEETAEEEALRQPGASRPAPGIPAPLLRPRPPRRAPGAPSQRAPGRPAAPRRARLPWPGRTARAALPGKSKPRTSRRSSSSRRPSERKWAPGRRGWRWPRWWRRRLHTRLLLSPPPPQKSARRCVLIVGFTALPSTPPPRAHRVGLRPRVAPLLGGRGRGAQGAQRAAHAGGRLSTSPVPPPSTAFSPRVTVG</sequence>
<dbReference type="KEGG" id="ccan:109682442"/>
<proteinExistence type="predicted"/>